<sequence>MKSLQSLLGGYVSHKGLRGQLDAHAVVSAANDWMTHVLPDGRAQDACALSFSRGRLVVECVNASALAYLRERQNDLNQAVTRAVPHITLSTIQFRFVSSLSSYEA</sequence>
<accession>A0A0G1YQ36</accession>
<evidence type="ECO:0008006" key="3">
    <source>
        <dbReference type="Google" id="ProtNLM"/>
    </source>
</evidence>
<evidence type="ECO:0000313" key="1">
    <source>
        <dbReference type="EMBL" id="KKW45533.1"/>
    </source>
</evidence>
<proteinExistence type="predicted"/>
<comment type="caution">
    <text evidence="1">The sequence shown here is derived from an EMBL/GenBank/DDBJ whole genome shotgun (WGS) entry which is preliminary data.</text>
</comment>
<protein>
    <recommendedName>
        <fullName evidence="3">DUF721 domain-containing protein</fullName>
    </recommendedName>
</protein>
<dbReference type="AlphaFoldDB" id="A0A0G1YQ36"/>
<name>A0A0G1YQ36_9BACT</name>
<gene>
    <name evidence="1" type="ORF">UY98_C0044G0011</name>
</gene>
<evidence type="ECO:0000313" key="2">
    <source>
        <dbReference type="Proteomes" id="UP000034789"/>
    </source>
</evidence>
<organism evidence="1 2">
    <name type="scientific">Candidatus Kaiserbacteria bacterium GW2011_GWA2_58_9</name>
    <dbReference type="NCBI Taxonomy" id="1618672"/>
    <lineage>
        <taxon>Bacteria</taxon>
        <taxon>Candidatus Kaiseribacteriota</taxon>
    </lineage>
</organism>
<dbReference type="EMBL" id="LCSD01000044">
    <property type="protein sequence ID" value="KKW45533.1"/>
    <property type="molecule type" value="Genomic_DNA"/>
</dbReference>
<dbReference type="Proteomes" id="UP000034789">
    <property type="component" value="Unassembled WGS sequence"/>
</dbReference>
<reference evidence="1 2" key="1">
    <citation type="journal article" date="2015" name="Nature">
        <title>rRNA introns, odd ribosomes, and small enigmatic genomes across a large radiation of phyla.</title>
        <authorList>
            <person name="Brown C.T."/>
            <person name="Hug L.A."/>
            <person name="Thomas B.C."/>
            <person name="Sharon I."/>
            <person name="Castelle C.J."/>
            <person name="Singh A."/>
            <person name="Wilkins M.J."/>
            <person name="Williams K.H."/>
            <person name="Banfield J.F."/>
        </authorList>
    </citation>
    <scope>NUCLEOTIDE SEQUENCE [LARGE SCALE GENOMIC DNA]</scope>
</reference>